<evidence type="ECO:0000313" key="7">
    <source>
        <dbReference type="EMBL" id="CAK9225272.1"/>
    </source>
</evidence>
<evidence type="ECO:0000256" key="2">
    <source>
        <dbReference type="ARBA" id="ARBA00007441"/>
    </source>
</evidence>
<evidence type="ECO:0000256" key="4">
    <source>
        <dbReference type="ARBA" id="ARBA00022679"/>
    </source>
</evidence>
<keyword evidence="8" id="KW-1185">Reference proteome</keyword>
<dbReference type="InterPro" id="IPR015424">
    <property type="entry name" value="PyrdxlP-dep_Trfase"/>
</dbReference>
<feature type="domain" description="Aminotransferase class I/classII large" evidence="6">
    <location>
        <begin position="38"/>
        <end position="357"/>
    </location>
</feature>
<comment type="cofactor">
    <cofactor evidence="1">
        <name>pyridoxal 5'-phosphate</name>
        <dbReference type="ChEBI" id="CHEBI:597326"/>
    </cofactor>
</comment>
<gene>
    <name evidence="7" type="ORF">CSSPTR1EN2_LOCUS17386</name>
</gene>
<dbReference type="Proteomes" id="UP001497512">
    <property type="component" value="Chromosome 5"/>
</dbReference>
<dbReference type="Gene3D" id="3.40.640.10">
    <property type="entry name" value="Type I PLP-dependent aspartate aminotransferase-like (Major domain)"/>
    <property type="match status" value="1"/>
</dbReference>
<dbReference type="CDD" id="cd00609">
    <property type="entry name" value="AAT_like"/>
    <property type="match status" value="1"/>
</dbReference>
<dbReference type="Pfam" id="PF00155">
    <property type="entry name" value="Aminotran_1_2"/>
    <property type="match status" value="1"/>
</dbReference>
<dbReference type="EMBL" id="OZ019897">
    <property type="protein sequence ID" value="CAK9225272.1"/>
    <property type="molecule type" value="Genomic_DNA"/>
</dbReference>
<dbReference type="Gene3D" id="3.90.1150.10">
    <property type="entry name" value="Aspartate Aminotransferase, domain 1"/>
    <property type="match status" value="1"/>
</dbReference>
<dbReference type="InterPro" id="IPR004839">
    <property type="entry name" value="Aminotransferase_I/II_large"/>
</dbReference>
<reference evidence="7" key="1">
    <citation type="submission" date="2024-02" db="EMBL/GenBank/DDBJ databases">
        <authorList>
            <consortium name="ELIXIR-Norway"/>
            <consortium name="Elixir Norway"/>
        </authorList>
    </citation>
    <scope>NUCLEOTIDE SEQUENCE</scope>
</reference>
<organism evidence="7 8">
    <name type="scientific">Sphagnum troendelagicum</name>
    <dbReference type="NCBI Taxonomy" id="128251"/>
    <lineage>
        <taxon>Eukaryota</taxon>
        <taxon>Viridiplantae</taxon>
        <taxon>Streptophyta</taxon>
        <taxon>Embryophyta</taxon>
        <taxon>Bryophyta</taxon>
        <taxon>Sphagnophytina</taxon>
        <taxon>Sphagnopsida</taxon>
        <taxon>Sphagnales</taxon>
        <taxon>Sphagnaceae</taxon>
        <taxon>Sphagnum</taxon>
    </lineage>
</organism>
<dbReference type="PROSITE" id="PS00105">
    <property type="entry name" value="AA_TRANSFER_CLASS_1"/>
    <property type="match status" value="1"/>
</dbReference>
<evidence type="ECO:0000256" key="1">
    <source>
        <dbReference type="ARBA" id="ARBA00001933"/>
    </source>
</evidence>
<evidence type="ECO:0000313" key="8">
    <source>
        <dbReference type="Proteomes" id="UP001497512"/>
    </source>
</evidence>
<protein>
    <recommendedName>
        <fullName evidence="6">Aminotransferase class I/classII large domain-containing protein</fullName>
    </recommendedName>
</protein>
<dbReference type="PANTHER" id="PTHR43807">
    <property type="entry name" value="FI04487P"/>
    <property type="match status" value="1"/>
</dbReference>
<evidence type="ECO:0000256" key="5">
    <source>
        <dbReference type="ARBA" id="ARBA00022898"/>
    </source>
</evidence>
<sequence length="433" mass="46906">MAMSSTSCCSGLLAKRSAAFAPSPIQQLSLLAQRCNAINLAEGFPDFPAPLEVKEAAIAAIQAEFNQYRHVQGVCEKVAEAFENTHGVKVDPKTQVTICCGQSEAMAASVFAVVESGDEVVLLDPAYETYEACVILAGGIPRYVALDPPHWSLDVKKLENAFGPCTKAIIVNSPHNPTGKVFSHYELGAIAALCCKYDCLAITDEVYEHITFEESKHISLASFPGMQQRTIVTSSLSKTFSVTGWRVGWAIAPAVINAAIQNIHVKLTDSAPAPFQEAALVALQSSPSFYVQLQQEYKERRDFVCNMLIQAGFSNFLKPQGSFFVFAQLPDKCPLNDVDYVAELIKEAGVAIVPGCGFFHQKNWTTMPAIQDHPASADKLHMSEQGLDMAAISGSGVYLERFVRVAFCKDMVTLMAADAAIKKHSARLNSPSA</sequence>
<dbReference type="InterPro" id="IPR004838">
    <property type="entry name" value="NHTrfase_class1_PyrdxlP-BS"/>
</dbReference>
<evidence type="ECO:0000259" key="6">
    <source>
        <dbReference type="Pfam" id="PF00155"/>
    </source>
</evidence>
<proteinExistence type="inferred from homology"/>
<dbReference type="InterPro" id="IPR015422">
    <property type="entry name" value="PyrdxlP-dep_Trfase_small"/>
</dbReference>
<accession>A0ABP0ULK0</accession>
<dbReference type="InterPro" id="IPR051326">
    <property type="entry name" value="Kynurenine-oxoglutarate_AT"/>
</dbReference>
<evidence type="ECO:0000256" key="3">
    <source>
        <dbReference type="ARBA" id="ARBA00022576"/>
    </source>
</evidence>
<keyword evidence="5" id="KW-0663">Pyridoxal phosphate</keyword>
<dbReference type="PANTHER" id="PTHR43807:SF12">
    <property type="entry name" value="AMINOTRANSFERASE, CLASSES I AND II FAMILY PROTEIN, EXPRESSED"/>
    <property type="match status" value="1"/>
</dbReference>
<keyword evidence="4" id="KW-0808">Transferase</keyword>
<comment type="similarity">
    <text evidence="2">Belongs to the class-I pyridoxal-phosphate-dependent aminotransferase family.</text>
</comment>
<keyword evidence="3" id="KW-0032">Aminotransferase</keyword>
<name>A0ABP0ULK0_9BRYO</name>
<dbReference type="SUPFAM" id="SSF53383">
    <property type="entry name" value="PLP-dependent transferases"/>
    <property type="match status" value="1"/>
</dbReference>
<dbReference type="InterPro" id="IPR015421">
    <property type="entry name" value="PyrdxlP-dep_Trfase_major"/>
</dbReference>